<dbReference type="VEuPathDB" id="AmoebaDB:NF0080210"/>
<dbReference type="Proteomes" id="UP000444721">
    <property type="component" value="Unassembled WGS sequence"/>
</dbReference>
<feature type="domain" description="Guanylate cyclase" evidence="1">
    <location>
        <begin position="76"/>
        <end position="209"/>
    </location>
</feature>
<evidence type="ECO:0000313" key="3">
    <source>
        <dbReference type="Proteomes" id="UP000444721"/>
    </source>
</evidence>
<dbReference type="SMART" id="SM00044">
    <property type="entry name" value="CYCc"/>
    <property type="match status" value="1"/>
</dbReference>
<comment type="caution">
    <text evidence="2">The sequence shown here is derived from an EMBL/GenBank/DDBJ whole genome shotgun (WGS) entry which is preliminary data.</text>
</comment>
<dbReference type="InterPro" id="IPR001054">
    <property type="entry name" value="A/G_cyclase"/>
</dbReference>
<dbReference type="VEuPathDB" id="AmoebaDB:FDP41_006370"/>
<evidence type="ECO:0000259" key="1">
    <source>
        <dbReference type="PROSITE" id="PS50125"/>
    </source>
</evidence>
<dbReference type="AlphaFoldDB" id="A0A6A5BJQ1"/>
<dbReference type="SUPFAM" id="SSF55073">
    <property type="entry name" value="Nucleotide cyclase"/>
    <property type="match status" value="1"/>
</dbReference>
<evidence type="ECO:0000313" key="2">
    <source>
        <dbReference type="EMBL" id="KAF0974338.1"/>
    </source>
</evidence>
<name>A0A6A5BJQ1_NAEFO</name>
<accession>A0A6A5BJQ1</accession>
<gene>
    <name evidence="2" type="ORF">FDP41_006370</name>
</gene>
<keyword evidence="3" id="KW-1185">Reference proteome</keyword>
<organism evidence="2 3">
    <name type="scientific">Naegleria fowleri</name>
    <name type="common">Brain eating amoeba</name>
    <dbReference type="NCBI Taxonomy" id="5763"/>
    <lineage>
        <taxon>Eukaryota</taxon>
        <taxon>Discoba</taxon>
        <taxon>Heterolobosea</taxon>
        <taxon>Tetramitia</taxon>
        <taxon>Eutetramitia</taxon>
        <taxon>Vahlkampfiidae</taxon>
        <taxon>Naegleria</taxon>
    </lineage>
</organism>
<dbReference type="VEuPathDB" id="AmoebaDB:NfTy_090420"/>
<dbReference type="GO" id="GO:0009190">
    <property type="term" value="P:cyclic nucleotide biosynthetic process"/>
    <property type="evidence" value="ECO:0007669"/>
    <property type="project" value="InterPro"/>
</dbReference>
<dbReference type="GO" id="GO:0035556">
    <property type="term" value="P:intracellular signal transduction"/>
    <property type="evidence" value="ECO:0007669"/>
    <property type="project" value="InterPro"/>
</dbReference>
<dbReference type="CDD" id="cd07302">
    <property type="entry name" value="CHD"/>
    <property type="match status" value="1"/>
</dbReference>
<reference evidence="2 3" key="1">
    <citation type="journal article" date="2019" name="Sci. Rep.">
        <title>Nanopore sequencing improves the draft genome of the human pathogenic amoeba Naegleria fowleri.</title>
        <authorList>
            <person name="Liechti N."/>
            <person name="Schurch N."/>
            <person name="Bruggmann R."/>
            <person name="Wittwer M."/>
        </authorList>
    </citation>
    <scope>NUCLEOTIDE SEQUENCE [LARGE SCALE GENOMIC DNA]</scope>
    <source>
        <strain evidence="2 3">ATCC 30894</strain>
    </source>
</reference>
<dbReference type="InterPro" id="IPR050697">
    <property type="entry name" value="Adenylyl/Guanylyl_Cyclase_3/4"/>
</dbReference>
<dbReference type="EMBL" id="VFQX01000052">
    <property type="protein sequence ID" value="KAF0974338.1"/>
    <property type="molecule type" value="Genomic_DNA"/>
</dbReference>
<protein>
    <recommendedName>
        <fullName evidence="1">Guanylate cyclase domain-containing protein</fullName>
    </recommendedName>
</protein>
<dbReference type="RefSeq" id="XP_044559051.1">
    <property type="nucleotide sequence ID" value="XM_044709998.1"/>
</dbReference>
<dbReference type="GeneID" id="68113588"/>
<dbReference type="InterPro" id="IPR029787">
    <property type="entry name" value="Nucleotide_cyclase"/>
</dbReference>
<proteinExistence type="predicted"/>
<dbReference type="PANTHER" id="PTHR43081">
    <property type="entry name" value="ADENYLATE CYCLASE, TERMINAL-DIFFERENTIATION SPECIFIC-RELATED"/>
    <property type="match status" value="1"/>
</dbReference>
<dbReference type="Pfam" id="PF00211">
    <property type="entry name" value="Guanylate_cyc"/>
    <property type="match status" value="1"/>
</dbReference>
<sequence>MKVARDMSRIAKLEVGQVKSSKLLKTVHELDMLQQSTKLVKSALHSFMKYIPQDIVRDIVKNGVGAKLGVTSCNTSIMFTDIADFTNFSESSHVNVLLKVLSEYFRIITTAVEANHGVIDKFIGDGTMSLFSHPLYQVDDHAERCCHAALQALVEIEKFRHVCKREGWPEVRIRVGINSGNSMIGNVGSKERFNYTAIGDTVNTAGRLETLNKRYDTTILIGQNTYELISKKFVCFFVDVVKLKGKARPIEVYTLEAEISESSKKQVAIQDSLLKAKDFMLHRKYTEMNEALDNLIESMDQWIETENQKHAFTDEVTELNSLRSSVQFYGNRNICFSNLNFVKELRKRGNELQKLSQSSTVVTSVLDYSLALNEK</sequence>
<dbReference type="PANTHER" id="PTHR43081:SF1">
    <property type="entry name" value="ADENYLATE CYCLASE, TERMINAL-DIFFERENTIATION SPECIFIC"/>
    <property type="match status" value="1"/>
</dbReference>
<dbReference type="OrthoDB" id="60033at2759"/>
<dbReference type="OMA" id="QHERFAG"/>
<dbReference type="Gene3D" id="3.30.70.1230">
    <property type="entry name" value="Nucleotide cyclase"/>
    <property type="match status" value="1"/>
</dbReference>
<dbReference type="PROSITE" id="PS50125">
    <property type="entry name" value="GUANYLATE_CYCLASE_2"/>
    <property type="match status" value="1"/>
</dbReference>